<keyword evidence="2" id="KW-0472">Membrane</keyword>
<dbReference type="Proteomes" id="UP000515908">
    <property type="component" value="Chromosome 02"/>
</dbReference>
<dbReference type="VEuPathDB" id="TriTrypDB:ADEAN_000121600"/>
<proteinExistence type="predicted"/>
<dbReference type="AlphaFoldDB" id="A0A7G2C4W5"/>
<protein>
    <submittedName>
        <fullName evidence="3">Uncharacterized protein</fullName>
    </submittedName>
</protein>
<dbReference type="EMBL" id="LR877146">
    <property type="protein sequence ID" value="CAD2213773.1"/>
    <property type="molecule type" value="Genomic_DNA"/>
</dbReference>
<accession>A0A7G2C4W5</accession>
<evidence type="ECO:0000256" key="2">
    <source>
        <dbReference type="SAM" id="Phobius"/>
    </source>
</evidence>
<evidence type="ECO:0000313" key="3">
    <source>
        <dbReference type="EMBL" id="CAD2213773.1"/>
    </source>
</evidence>
<reference evidence="3 4" key="1">
    <citation type="submission" date="2020-08" db="EMBL/GenBank/DDBJ databases">
        <authorList>
            <person name="Newling K."/>
            <person name="Davey J."/>
            <person name="Forrester S."/>
        </authorList>
    </citation>
    <scope>NUCLEOTIDE SEQUENCE [LARGE SCALE GENOMIC DNA]</scope>
    <source>
        <strain evidence="4">Crithidia deanei Carvalho (ATCC PRA-265)</strain>
    </source>
</reference>
<evidence type="ECO:0000313" key="4">
    <source>
        <dbReference type="Proteomes" id="UP000515908"/>
    </source>
</evidence>
<sequence length="155" mass="17220">MPWWVYLSIVLGCLGVIAVLVFFIVQLCKKDDEKRGTIRKRGGRGVNPLASPDKTLKSDYVPRVGSILPTTEEDDVVLIREAPPQDEVVAEPSGVSQKSRRATRNSTFLIFDLDTENQQNSVDAISPPVTESSASPRRTRRPVSFQVNDGDDMDF</sequence>
<feature type="transmembrane region" description="Helical" evidence="2">
    <location>
        <begin position="6"/>
        <end position="25"/>
    </location>
</feature>
<keyword evidence="2" id="KW-1133">Transmembrane helix</keyword>
<feature type="compositionally biased region" description="Polar residues" evidence="1">
    <location>
        <begin position="119"/>
        <end position="136"/>
    </location>
</feature>
<keyword evidence="2" id="KW-0812">Transmembrane</keyword>
<feature type="region of interest" description="Disordered" evidence="1">
    <location>
        <begin position="119"/>
        <end position="155"/>
    </location>
</feature>
<keyword evidence="4" id="KW-1185">Reference proteome</keyword>
<gene>
    <name evidence="3" type="ORF">ADEAN_000121600</name>
</gene>
<name>A0A7G2C4W5_9TRYP</name>
<evidence type="ECO:0000256" key="1">
    <source>
        <dbReference type="SAM" id="MobiDB-lite"/>
    </source>
</evidence>
<organism evidence="3 4">
    <name type="scientific">Angomonas deanei</name>
    <dbReference type="NCBI Taxonomy" id="59799"/>
    <lineage>
        <taxon>Eukaryota</taxon>
        <taxon>Discoba</taxon>
        <taxon>Euglenozoa</taxon>
        <taxon>Kinetoplastea</taxon>
        <taxon>Metakinetoplastina</taxon>
        <taxon>Trypanosomatida</taxon>
        <taxon>Trypanosomatidae</taxon>
        <taxon>Strigomonadinae</taxon>
        <taxon>Angomonas</taxon>
    </lineage>
</organism>